<name>A0A6A3D293_HIBSY</name>
<accession>A0A6A3D293</accession>
<proteinExistence type="predicted"/>
<protein>
    <submittedName>
        <fullName evidence="1">Uncharacterized protein</fullName>
    </submittedName>
</protein>
<keyword evidence="2" id="KW-1185">Reference proteome</keyword>
<evidence type="ECO:0000313" key="2">
    <source>
        <dbReference type="Proteomes" id="UP000436088"/>
    </source>
</evidence>
<evidence type="ECO:0000313" key="1">
    <source>
        <dbReference type="EMBL" id="KAE8733512.1"/>
    </source>
</evidence>
<sequence>MPSGRPCRSPCPPGDLPSLGCPRIPSHSSLSCPRIARSDALGLPWSDGLVGWPRMPSVLGRAWHMQSLVARREDMAT</sequence>
<comment type="caution">
    <text evidence="1">The sequence shown here is derived from an EMBL/GenBank/DDBJ whole genome shotgun (WGS) entry which is preliminary data.</text>
</comment>
<organism evidence="1 2">
    <name type="scientific">Hibiscus syriacus</name>
    <name type="common">Rose of Sharon</name>
    <dbReference type="NCBI Taxonomy" id="106335"/>
    <lineage>
        <taxon>Eukaryota</taxon>
        <taxon>Viridiplantae</taxon>
        <taxon>Streptophyta</taxon>
        <taxon>Embryophyta</taxon>
        <taxon>Tracheophyta</taxon>
        <taxon>Spermatophyta</taxon>
        <taxon>Magnoliopsida</taxon>
        <taxon>eudicotyledons</taxon>
        <taxon>Gunneridae</taxon>
        <taxon>Pentapetalae</taxon>
        <taxon>rosids</taxon>
        <taxon>malvids</taxon>
        <taxon>Malvales</taxon>
        <taxon>Malvaceae</taxon>
        <taxon>Malvoideae</taxon>
        <taxon>Hibiscus</taxon>
    </lineage>
</organism>
<dbReference type="EMBL" id="VEPZ02000094">
    <property type="protein sequence ID" value="KAE8733512.1"/>
    <property type="molecule type" value="Genomic_DNA"/>
</dbReference>
<dbReference type="AlphaFoldDB" id="A0A6A3D293"/>
<reference evidence="1" key="1">
    <citation type="submission" date="2019-09" db="EMBL/GenBank/DDBJ databases">
        <title>Draft genome information of white flower Hibiscus syriacus.</title>
        <authorList>
            <person name="Kim Y.-M."/>
        </authorList>
    </citation>
    <scope>NUCLEOTIDE SEQUENCE [LARGE SCALE GENOMIC DNA]</scope>
    <source>
        <strain evidence="1">YM2019G1</strain>
    </source>
</reference>
<dbReference type="Proteomes" id="UP000436088">
    <property type="component" value="Unassembled WGS sequence"/>
</dbReference>
<gene>
    <name evidence="1" type="ORF">F3Y22_tig00001120pilonHSYRG00124</name>
</gene>